<dbReference type="InterPro" id="IPR029069">
    <property type="entry name" value="HotDog_dom_sf"/>
</dbReference>
<feature type="domain" description="MaoC-like" evidence="2">
    <location>
        <begin position="3"/>
        <end position="97"/>
    </location>
</feature>
<dbReference type="Gene3D" id="3.10.129.10">
    <property type="entry name" value="Hotdog Thioesterase"/>
    <property type="match status" value="1"/>
</dbReference>
<evidence type="ECO:0000313" key="3">
    <source>
        <dbReference type="EMBL" id="GAA4692405.1"/>
    </source>
</evidence>
<organism evidence="3 4">
    <name type="scientific">Pseudonocardia yuanmonensis</name>
    <dbReference type="NCBI Taxonomy" id="1095914"/>
    <lineage>
        <taxon>Bacteria</taxon>
        <taxon>Bacillati</taxon>
        <taxon>Actinomycetota</taxon>
        <taxon>Actinomycetes</taxon>
        <taxon>Pseudonocardiales</taxon>
        <taxon>Pseudonocardiaceae</taxon>
        <taxon>Pseudonocardia</taxon>
    </lineage>
</organism>
<dbReference type="CDD" id="cd03441">
    <property type="entry name" value="R_hydratase_like"/>
    <property type="match status" value="1"/>
</dbReference>
<keyword evidence="4" id="KW-1185">Reference proteome</keyword>
<evidence type="ECO:0000259" key="2">
    <source>
        <dbReference type="Pfam" id="PF01575"/>
    </source>
</evidence>
<gene>
    <name evidence="3" type="ORF">GCM10023215_31890</name>
</gene>
<protein>
    <recommendedName>
        <fullName evidence="2">MaoC-like domain-containing protein</fullName>
    </recommendedName>
</protein>
<sequence>MTNPPGDPAAVEPTRTFTQRDMDEFGIASGGTGLIHTEPAYAATTPFGATLVQGVYLLAVIERHLCEHVPRWAEGGELEVGFVAPVTEGTPFIVEIRETTDVTGTTGPGEAGGRSLTWSVLGTTPSGPAVVGTARVLPG</sequence>
<dbReference type="Pfam" id="PF01575">
    <property type="entry name" value="MaoC_dehydratas"/>
    <property type="match status" value="1"/>
</dbReference>
<accession>A0ABP8WPI2</accession>
<dbReference type="Proteomes" id="UP001500325">
    <property type="component" value="Unassembled WGS sequence"/>
</dbReference>
<comment type="similarity">
    <text evidence="1">Belongs to the enoyl-CoA hydratase/isomerase family.</text>
</comment>
<name>A0ABP8WPI2_9PSEU</name>
<dbReference type="EMBL" id="BAABIC010000010">
    <property type="protein sequence ID" value="GAA4692405.1"/>
    <property type="molecule type" value="Genomic_DNA"/>
</dbReference>
<evidence type="ECO:0000313" key="4">
    <source>
        <dbReference type="Proteomes" id="UP001500325"/>
    </source>
</evidence>
<reference evidence="4" key="1">
    <citation type="journal article" date="2019" name="Int. J. Syst. Evol. Microbiol.">
        <title>The Global Catalogue of Microorganisms (GCM) 10K type strain sequencing project: providing services to taxonomists for standard genome sequencing and annotation.</title>
        <authorList>
            <consortium name="The Broad Institute Genomics Platform"/>
            <consortium name="The Broad Institute Genome Sequencing Center for Infectious Disease"/>
            <person name="Wu L."/>
            <person name="Ma J."/>
        </authorList>
    </citation>
    <scope>NUCLEOTIDE SEQUENCE [LARGE SCALE GENOMIC DNA]</scope>
    <source>
        <strain evidence="4">JCM 18055</strain>
    </source>
</reference>
<dbReference type="RefSeq" id="WP_345381302.1">
    <property type="nucleotide sequence ID" value="NZ_BAABIC010000010.1"/>
</dbReference>
<proteinExistence type="inferred from homology"/>
<dbReference type="SUPFAM" id="SSF54637">
    <property type="entry name" value="Thioesterase/thiol ester dehydrase-isomerase"/>
    <property type="match status" value="1"/>
</dbReference>
<evidence type="ECO:0000256" key="1">
    <source>
        <dbReference type="ARBA" id="ARBA00005254"/>
    </source>
</evidence>
<comment type="caution">
    <text evidence="3">The sequence shown here is derived from an EMBL/GenBank/DDBJ whole genome shotgun (WGS) entry which is preliminary data.</text>
</comment>
<dbReference type="InterPro" id="IPR002539">
    <property type="entry name" value="MaoC-like_dom"/>
</dbReference>